<evidence type="ECO:0000259" key="2">
    <source>
        <dbReference type="Pfam" id="PF14676"/>
    </source>
</evidence>
<reference evidence="7 8" key="1">
    <citation type="journal article" date="2018" name="G3 (Bethesda)">
        <title>Phylogenetic and Phylogenomic Definition of Rhizopus Species.</title>
        <authorList>
            <person name="Gryganskyi A.P."/>
            <person name="Golan J."/>
            <person name="Dolatabadi S."/>
            <person name="Mondo S."/>
            <person name="Robb S."/>
            <person name="Idnurm A."/>
            <person name="Muszewska A."/>
            <person name="Steczkiewicz K."/>
            <person name="Masonjones S."/>
            <person name="Liao H.L."/>
            <person name="Gajdeczka M.T."/>
            <person name="Anike F."/>
            <person name="Vuek A."/>
            <person name="Anishchenko I.M."/>
            <person name="Voigt K."/>
            <person name="de Hoog G.S."/>
            <person name="Smith M.E."/>
            <person name="Heitman J."/>
            <person name="Vilgalys R."/>
            <person name="Stajich J.E."/>
        </authorList>
    </citation>
    <scope>NUCLEOTIDE SEQUENCE [LARGE SCALE GENOMIC DNA]</scope>
    <source>
        <strain evidence="7 8">LSU 92-RS-03</strain>
    </source>
</reference>
<dbReference type="OrthoDB" id="195089at2759"/>
<dbReference type="InterPro" id="IPR029313">
    <property type="entry name" value="FANCI_S3"/>
</dbReference>
<accession>A0A367KWS5</accession>
<evidence type="ECO:0000259" key="4">
    <source>
        <dbReference type="Pfam" id="PF14678"/>
    </source>
</evidence>
<feature type="region of interest" description="Disordered" evidence="1">
    <location>
        <begin position="957"/>
        <end position="985"/>
    </location>
</feature>
<dbReference type="InterPro" id="IPR029314">
    <property type="entry name" value="FANCI_S4"/>
</dbReference>
<dbReference type="PANTHER" id="PTHR21818:SF0">
    <property type="entry name" value="FANCONI ANEMIA GROUP I PROTEIN"/>
    <property type="match status" value="1"/>
</dbReference>
<dbReference type="Pfam" id="PF14678">
    <property type="entry name" value="FANCI_S4"/>
    <property type="match status" value="1"/>
</dbReference>
<feature type="domain" description="FANCI solenoid 2" evidence="2">
    <location>
        <begin position="180"/>
        <end position="344"/>
    </location>
</feature>
<dbReference type="GO" id="GO:0070182">
    <property type="term" value="F:DNA polymerase binding"/>
    <property type="evidence" value="ECO:0007669"/>
    <property type="project" value="TreeGrafter"/>
</dbReference>
<dbReference type="InterPro" id="IPR029312">
    <property type="entry name" value="FANCI_HD2"/>
</dbReference>
<proteinExistence type="predicted"/>
<feature type="compositionally biased region" description="Acidic residues" evidence="1">
    <location>
        <begin position="960"/>
        <end position="974"/>
    </location>
</feature>
<name>A0A367KWS5_RHIST</name>
<dbReference type="AlphaFoldDB" id="A0A367KWS5"/>
<evidence type="ECO:0000313" key="8">
    <source>
        <dbReference type="Proteomes" id="UP000253551"/>
    </source>
</evidence>
<dbReference type="InterPro" id="IPR026171">
    <property type="entry name" value="FANCI"/>
</dbReference>
<dbReference type="SUPFAM" id="SSF48371">
    <property type="entry name" value="ARM repeat"/>
    <property type="match status" value="1"/>
</dbReference>
<dbReference type="EMBL" id="PJQM01000113">
    <property type="protein sequence ID" value="RCI06645.1"/>
    <property type="molecule type" value="Genomic_DNA"/>
</dbReference>
<dbReference type="Pfam" id="PF14680">
    <property type="entry name" value="FANCI_HD2"/>
    <property type="match status" value="1"/>
</dbReference>
<evidence type="ECO:0000259" key="5">
    <source>
        <dbReference type="Pfam" id="PF14679"/>
    </source>
</evidence>
<feature type="region of interest" description="Disordered" evidence="1">
    <location>
        <begin position="883"/>
        <end position="905"/>
    </location>
</feature>
<dbReference type="Pfam" id="PF14679">
    <property type="entry name" value="FANCI_HD1"/>
    <property type="match status" value="1"/>
</dbReference>
<comment type="caution">
    <text evidence="7">The sequence shown here is derived from an EMBL/GenBank/DDBJ whole genome shotgun (WGS) entry which is preliminary data.</text>
</comment>
<dbReference type="InterPro" id="IPR029315">
    <property type="entry name" value="FANCI_S2"/>
</dbReference>
<dbReference type="STRING" id="4846.A0A367KWS5"/>
<dbReference type="GO" id="GO:0006281">
    <property type="term" value="P:DNA repair"/>
    <property type="evidence" value="ECO:0007669"/>
    <property type="project" value="InterPro"/>
</dbReference>
<dbReference type="InterPro" id="IPR016024">
    <property type="entry name" value="ARM-type_fold"/>
</dbReference>
<evidence type="ECO:0000259" key="3">
    <source>
        <dbReference type="Pfam" id="PF14677"/>
    </source>
</evidence>
<dbReference type="InterPro" id="IPR029310">
    <property type="entry name" value="FANCI_HD1"/>
</dbReference>
<evidence type="ECO:0000256" key="1">
    <source>
        <dbReference type="SAM" id="MobiDB-lite"/>
    </source>
</evidence>
<feature type="domain" description="FANCI helical" evidence="5">
    <location>
        <begin position="89"/>
        <end position="171"/>
    </location>
</feature>
<keyword evidence="8" id="KW-1185">Reference proteome</keyword>
<sequence>METQLLKLSKQPDKKLLVDFLDGTPIDKIAESVKEKLNSNQTNNDIDTIPLLRSVIIEYFSKATNEDNEISSEGTSMLHLTFAVRQDQDLGNELVKIMKNNKTNQLDVFGMASLLSVARIHRLQDTILDLLKSSITSAFKDNEKYQQYNWIKKYSTSDSSKYSSVLLKIVDRSAEGWDQVIQSLTQLAFTLVDTVANQGSYFASNTPKLRTSGEVSNAGSKISNLAITILSQLFKHHDVVRSEILEQITSRIMTRSNSAIDFIKLLDNIIRDHPYTIEKYLSSLKDTLDMLSYLPLKIAERLLNAIRPISKSNQQFRDGLILVLRKSLFSKDIDGREVAVRGFLNILDDQLGELKVNGKPAQAEGIVYEILGLLRRCFSQQSEIRICTYNCLGTLSEEYPSFAGDVFELLSSQFMRSYEKNTSILCPIKLDLCVENTSSMGQIKIIEPIHILLLDTIRALNASGDDPENYSLMGESISRFRKNIKSLVLRLSDASLEDFELDKTSSFDPATHVGQRNTQNVSLLLSLYEAINDPYSHRDNNYFDLCVDMSQIYLRILAVEDSDSILANNQSAKRGPSVLTSVCNHLLSTLEIVHHVWSDRFIEFLCRVSDLEGNNIQRNKVIIHLADQLKEIALKFLSGRSPVYKEVSNILQVIIFLINTLDKTQEDFSQRAQHTAAWLNELAKDRPIEDPALVKEIVSLLINMAAGSDEQHIIHNICEDIHAFVGEIETGFNEDEEQERPDIQYQIINAKTYGVITSQVFEYLDSSFDEITWCVGKLRLCASESKDIESFEEYICQYFVLLMKILNELVRAMLTDISAESLFKTLVRFYKSLHTFVKYKVTYPGEVSQRFVKVITMSGSDITDKMYKFLTVYGQRQQIIDNTRTKKRGKGKKRSDVNAKQEAKAQRESKMIPQLIYTVEQYERYLIQLSRKTKVDFMQYMKRSTSRDFKIELSLINEDSSSEEDEKEMLEDTSEPSAKRARSEA</sequence>
<dbReference type="Pfam" id="PF14676">
    <property type="entry name" value="FANCI_S2"/>
    <property type="match status" value="1"/>
</dbReference>
<dbReference type="Proteomes" id="UP000253551">
    <property type="component" value="Unassembled WGS sequence"/>
</dbReference>
<feature type="domain" description="FANCI helical" evidence="6">
    <location>
        <begin position="359"/>
        <end position="531"/>
    </location>
</feature>
<evidence type="ECO:0000313" key="7">
    <source>
        <dbReference type="EMBL" id="RCI06645.1"/>
    </source>
</evidence>
<evidence type="ECO:0000259" key="6">
    <source>
        <dbReference type="Pfam" id="PF14680"/>
    </source>
</evidence>
<feature type="domain" description="FANCI solenoid 4" evidence="4">
    <location>
        <begin position="714"/>
        <end position="952"/>
    </location>
</feature>
<gene>
    <name evidence="7" type="ORF">CU098_013172</name>
</gene>
<protein>
    <recommendedName>
        <fullName evidence="9">Fanconi anemia group I protein</fullName>
    </recommendedName>
</protein>
<feature type="domain" description="FANCI solenoid 3" evidence="3">
    <location>
        <begin position="582"/>
        <end position="701"/>
    </location>
</feature>
<evidence type="ECO:0008006" key="9">
    <source>
        <dbReference type="Google" id="ProtNLM"/>
    </source>
</evidence>
<dbReference type="PANTHER" id="PTHR21818">
    <property type="entry name" value="BC025462 PROTEIN"/>
    <property type="match status" value="1"/>
</dbReference>
<feature type="compositionally biased region" description="Basic and acidic residues" evidence="1">
    <location>
        <begin position="894"/>
        <end position="905"/>
    </location>
</feature>
<dbReference type="Pfam" id="PF14677">
    <property type="entry name" value="FANCI_S3"/>
    <property type="match status" value="1"/>
</dbReference>
<organism evidence="7 8">
    <name type="scientific">Rhizopus stolonifer</name>
    <name type="common">Rhizopus nigricans</name>
    <dbReference type="NCBI Taxonomy" id="4846"/>
    <lineage>
        <taxon>Eukaryota</taxon>
        <taxon>Fungi</taxon>
        <taxon>Fungi incertae sedis</taxon>
        <taxon>Mucoromycota</taxon>
        <taxon>Mucoromycotina</taxon>
        <taxon>Mucoromycetes</taxon>
        <taxon>Mucorales</taxon>
        <taxon>Mucorineae</taxon>
        <taxon>Rhizopodaceae</taxon>
        <taxon>Rhizopus</taxon>
    </lineage>
</organism>